<dbReference type="AlphaFoldDB" id="A0AAN5AL34"/>
<dbReference type="InterPro" id="IPR003148">
    <property type="entry name" value="RCK_N"/>
</dbReference>
<dbReference type="GO" id="GO:0015297">
    <property type="term" value="F:antiporter activity"/>
    <property type="evidence" value="ECO:0007669"/>
    <property type="project" value="UniProtKB-KW"/>
</dbReference>
<proteinExistence type="predicted"/>
<evidence type="ECO:0000313" key="5">
    <source>
        <dbReference type="EMBL" id="GJM63475.1"/>
    </source>
</evidence>
<dbReference type="Gene3D" id="3.40.50.720">
    <property type="entry name" value="NAD(P)-binding Rossmann-like Domain"/>
    <property type="match status" value="1"/>
</dbReference>
<dbReference type="InterPro" id="IPR036291">
    <property type="entry name" value="NAD(P)-bd_dom_sf"/>
</dbReference>
<name>A0AAN5AL34_9BACT</name>
<evidence type="ECO:0000259" key="4">
    <source>
        <dbReference type="Pfam" id="PF02254"/>
    </source>
</evidence>
<dbReference type="EMBL" id="BQKE01000003">
    <property type="protein sequence ID" value="GJM63475.1"/>
    <property type="molecule type" value="Genomic_DNA"/>
</dbReference>
<feature type="domain" description="RCK N-terminal" evidence="4">
    <location>
        <begin position="2"/>
        <end position="71"/>
    </location>
</feature>
<evidence type="ECO:0000256" key="2">
    <source>
        <dbReference type="ARBA" id="ARBA00022449"/>
    </source>
</evidence>
<dbReference type="Pfam" id="PF02254">
    <property type="entry name" value="TrkA_N"/>
    <property type="match status" value="1"/>
</dbReference>
<dbReference type="GO" id="GO:0006813">
    <property type="term" value="P:potassium ion transport"/>
    <property type="evidence" value="ECO:0007669"/>
    <property type="project" value="InterPro"/>
</dbReference>
<evidence type="ECO:0000256" key="1">
    <source>
        <dbReference type="ARBA" id="ARBA00022448"/>
    </source>
</evidence>
<organism evidence="5 6">
    <name type="scientific">Persicobacter diffluens</name>
    <dbReference type="NCBI Taxonomy" id="981"/>
    <lineage>
        <taxon>Bacteria</taxon>
        <taxon>Pseudomonadati</taxon>
        <taxon>Bacteroidota</taxon>
        <taxon>Cytophagia</taxon>
        <taxon>Cytophagales</taxon>
        <taxon>Persicobacteraceae</taxon>
        <taxon>Persicobacter</taxon>
    </lineage>
</organism>
<dbReference type="PANTHER" id="PTHR46157:SF4">
    <property type="entry name" value="K(+) EFFLUX ANTIPORTER 3, CHLOROPLASTIC"/>
    <property type="match status" value="1"/>
</dbReference>
<sequence length="187" mass="22249">MKVFYGDASRLDLLNAAGASKAKMLIVAVDEEETGYEIIKNAQKYYPHLKILVRSRNWANSYKIMDLGIDQFYREYLDSALRLGADALKFLGFRQYQIHRSAKTFRKQDEMLVRKLYQVRDQKREMLQSSKNLIENIVQVLKEDNRRIGKDKNEGWNTEQMKKDFKQVMTKLEEREKREEKKDRDNA</sequence>
<keyword evidence="6" id="KW-1185">Reference proteome</keyword>
<protein>
    <recommendedName>
        <fullName evidence="4">RCK N-terminal domain-containing protein</fullName>
    </recommendedName>
</protein>
<keyword evidence="3" id="KW-0406">Ion transport</keyword>
<reference evidence="5 6" key="1">
    <citation type="submission" date="2021-12" db="EMBL/GenBank/DDBJ databases">
        <title>Genome sequencing of bacteria with rrn-lacking chromosome and rrn-plasmid.</title>
        <authorList>
            <person name="Anda M."/>
            <person name="Iwasaki W."/>
        </authorList>
    </citation>
    <scope>NUCLEOTIDE SEQUENCE [LARGE SCALE GENOMIC DNA]</scope>
    <source>
        <strain evidence="5 6">NBRC 15940</strain>
    </source>
</reference>
<keyword evidence="2" id="KW-0050">Antiport</keyword>
<evidence type="ECO:0000313" key="6">
    <source>
        <dbReference type="Proteomes" id="UP001310022"/>
    </source>
</evidence>
<dbReference type="PANTHER" id="PTHR46157">
    <property type="entry name" value="K(+) EFFLUX ANTIPORTER 3, CHLOROPLASTIC"/>
    <property type="match status" value="1"/>
</dbReference>
<evidence type="ECO:0000256" key="3">
    <source>
        <dbReference type="ARBA" id="ARBA00023065"/>
    </source>
</evidence>
<keyword evidence="1" id="KW-0813">Transport</keyword>
<dbReference type="SUPFAM" id="SSF51735">
    <property type="entry name" value="NAD(P)-binding Rossmann-fold domains"/>
    <property type="match status" value="1"/>
</dbReference>
<dbReference type="RefSeq" id="WP_338238634.1">
    <property type="nucleotide sequence ID" value="NZ_BQKE01000003.1"/>
</dbReference>
<accession>A0AAN5AL34</accession>
<comment type="caution">
    <text evidence="5">The sequence shown here is derived from an EMBL/GenBank/DDBJ whole genome shotgun (WGS) entry which is preliminary data.</text>
</comment>
<dbReference type="GO" id="GO:0005886">
    <property type="term" value="C:plasma membrane"/>
    <property type="evidence" value="ECO:0007669"/>
    <property type="project" value="TreeGrafter"/>
</dbReference>
<gene>
    <name evidence="5" type="ORF">PEDI_40270</name>
</gene>
<dbReference type="Proteomes" id="UP001310022">
    <property type="component" value="Unassembled WGS sequence"/>
</dbReference>